<feature type="transmembrane region" description="Helical" evidence="9">
    <location>
        <begin position="437"/>
        <end position="458"/>
    </location>
</feature>
<dbReference type="SUPFAM" id="SSF56112">
    <property type="entry name" value="Protein kinase-like (PK-like)"/>
    <property type="match status" value="1"/>
</dbReference>
<keyword evidence="5" id="KW-0418">Kinase</keyword>
<dbReference type="EC" id="2.7.11.1" evidence="1"/>
<feature type="domain" description="Protein kinase" evidence="10">
    <location>
        <begin position="11"/>
        <end position="273"/>
    </location>
</feature>
<dbReference type="PROSITE" id="PS00107">
    <property type="entry name" value="PROTEIN_KINASE_ATP"/>
    <property type="match status" value="1"/>
</dbReference>
<evidence type="ECO:0000256" key="9">
    <source>
        <dbReference type="SAM" id="Phobius"/>
    </source>
</evidence>
<sequence>MGRHLVLAGRYELLSPLGRGGMGQVWEGEDRQLERRVAVKLLTEDTLAGHTHPDELARRFAREAAVTAGLRHPGVPAVYDAGTYDGGLFLVLELVEGRTLGDLMAEEGPLPLPWAAGIGAQVAAVLAAAHERGLVHRDVKPQNVMVTGDGAVKVLDFGVATLIDQTAISRLTRTGQPIGTPAYMAPEQLRGLPTGPHTDLYALGCVLHEMLAGEPVFDAASPAELMQRQLEQAPAPLPRDDVPAALDMLVRQLLEKDPARRPATARETYDRLLPHVVPPGPLGEIDVAGDRGPHLYSRVLVRLAGTADPQSATGRTATADRAAQPPPAQAGPVLAALQEQADVPALGSPHTPGVPSVSDGRHAPGGPHPSGALHATGASHGTGAPHATGGVHGTGGHRPAAVPGMDAGTVPGRGGAAPVRHGPSEPYGIGWKVLHSLWMVPTLAFGAGTWLSFGYIAVRHRRPSWLITAGVYLVLAVVAFVLIGSGPDDDTDTVQTTAGMVLGLLLWPAGIVHALWVNATTHLRLLEPARSPLSVGRAEHPAGHPERVVDGVEAAREHGALVRGDRVDEGFFSPNGGE</sequence>
<protein>
    <recommendedName>
        <fullName evidence="1">non-specific serine/threonine protein kinase</fullName>
        <ecNumber evidence="1">2.7.11.1</ecNumber>
    </recommendedName>
</protein>
<keyword evidence="9" id="KW-0812">Transmembrane</keyword>
<evidence type="ECO:0000256" key="3">
    <source>
        <dbReference type="ARBA" id="ARBA00022679"/>
    </source>
</evidence>
<keyword evidence="4 7" id="KW-0547">Nucleotide-binding</keyword>
<dbReference type="CDD" id="cd14014">
    <property type="entry name" value="STKc_PknB_like"/>
    <property type="match status" value="1"/>
</dbReference>
<keyword evidence="2" id="KW-0723">Serine/threonine-protein kinase</keyword>
<evidence type="ECO:0000259" key="10">
    <source>
        <dbReference type="PROSITE" id="PS50011"/>
    </source>
</evidence>
<keyword evidence="9" id="KW-0472">Membrane</keyword>
<dbReference type="Gene3D" id="3.30.200.20">
    <property type="entry name" value="Phosphorylase Kinase, domain 1"/>
    <property type="match status" value="1"/>
</dbReference>
<name>A0ABP8UBI3_9ACTN</name>
<dbReference type="Proteomes" id="UP001501442">
    <property type="component" value="Unassembled WGS sequence"/>
</dbReference>
<keyword evidence="3" id="KW-0808">Transferase</keyword>
<feature type="region of interest" description="Disordered" evidence="8">
    <location>
        <begin position="307"/>
        <end position="330"/>
    </location>
</feature>
<evidence type="ECO:0000256" key="8">
    <source>
        <dbReference type="SAM" id="MobiDB-lite"/>
    </source>
</evidence>
<accession>A0ABP8UBI3</accession>
<feature type="transmembrane region" description="Helical" evidence="9">
    <location>
        <begin position="497"/>
        <end position="517"/>
    </location>
</feature>
<evidence type="ECO:0000256" key="1">
    <source>
        <dbReference type="ARBA" id="ARBA00012513"/>
    </source>
</evidence>
<feature type="transmembrane region" description="Helical" evidence="9">
    <location>
        <begin position="465"/>
        <end position="485"/>
    </location>
</feature>
<organism evidence="11 12">
    <name type="scientific">Actinoallomurus vinaceus</name>
    <dbReference type="NCBI Taxonomy" id="1080074"/>
    <lineage>
        <taxon>Bacteria</taxon>
        <taxon>Bacillati</taxon>
        <taxon>Actinomycetota</taxon>
        <taxon>Actinomycetes</taxon>
        <taxon>Streptosporangiales</taxon>
        <taxon>Thermomonosporaceae</taxon>
        <taxon>Actinoallomurus</taxon>
    </lineage>
</organism>
<keyword evidence="6 7" id="KW-0067">ATP-binding</keyword>
<evidence type="ECO:0000256" key="5">
    <source>
        <dbReference type="ARBA" id="ARBA00022777"/>
    </source>
</evidence>
<gene>
    <name evidence="11" type="ORF">GCM10023196_044610</name>
</gene>
<dbReference type="InterPro" id="IPR017441">
    <property type="entry name" value="Protein_kinase_ATP_BS"/>
</dbReference>
<evidence type="ECO:0000313" key="12">
    <source>
        <dbReference type="Proteomes" id="UP001501442"/>
    </source>
</evidence>
<evidence type="ECO:0000256" key="6">
    <source>
        <dbReference type="ARBA" id="ARBA00022840"/>
    </source>
</evidence>
<keyword evidence="12" id="KW-1185">Reference proteome</keyword>
<comment type="caution">
    <text evidence="11">The sequence shown here is derived from an EMBL/GenBank/DDBJ whole genome shotgun (WGS) entry which is preliminary data.</text>
</comment>
<feature type="compositionally biased region" description="Low complexity" evidence="8">
    <location>
        <begin position="371"/>
        <end position="389"/>
    </location>
</feature>
<dbReference type="Pfam" id="PF00069">
    <property type="entry name" value="Pkinase"/>
    <property type="match status" value="1"/>
</dbReference>
<evidence type="ECO:0000313" key="11">
    <source>
        <dbReference type="EMBL" id="GAA4628404.1"/>
    </source>
</evidence>
<dbReference type="PANTHER" id="PTHR43289">
    <property type="entry name" value="MITOGEN-ACTIVATED PROTEIN KINASE KINASE KINASE 20-RELATED"/>
    <property type="match status" value="1"/>
</dbReference>
<keyword evidence="9" id="KW-1133">Transmembrane helix</keyword>
<reference evidence="12" key="1">
    <citation type="journal article" date="2019" name="Int. J. Syst. Evol. Microbiol.">
        <title>The Global Catalogue of Microorganisms (GCM) 10K type strain sequencing project: providing services to taxonomists for standard genome sequencing and annotation.</title>
        <authorList>
            <consortium name="The Broad Institute Genomics Platform"/>
            <consortium name="The Broad Institute Genome Sequencing Center for Infectious Disease"/>
            <person name="Wu L."/>
            <person name="Ma J."/>
        </authorList>
    </citation>
    <scope>NUCLEOTIDE SEQUENCE [LARGE SCALE GENOMIC DNA]</scope>
    <source>
        <strain evidence="12">JCM 17939</strain>
    </source>
</reference>
<dbReference type="SMART" id="SM00220">
    <property type="entry name" value="S_TKc"/>
    <property type="match status" value="1"/>
</dbReference>
<feature type="compositionally biased region" description="Low complexity" evidence="8">
    <location>
        <begin position="312"/>
        <end position="323"/>
    </location>
</feature>
<dbReference type="InterPro" id="IPR008271">
    <property type="entry name" value="Ser/Thr_kinase_AS"/>
</dbReference>
<evidence type="ECO:0000256" key="4">
    <source>
        <dbReference type="ARBA" id="ARBA00022741"/>
    </source>
</evidence>
<evidence type="ECO:0000256" key="7">
    <source>
        <dbReference type="PROSITE-ProRule" id="PRU10141"/>
    </source>
</evidence>
<feature type="region of interest" description="Disordered" evidence="8">
    <location>
        <begin position="344"/>
        <end position="419"/>
    </location>
</feature>
<dbReference type="PANTHER" id="PTHR43289:SF6">
    <property type="entry name" value="SERINE_THREONINE-PROTEIN KINASE NEKL-3"/>
    <property type="match status" value="1"/>
</dbReference>
<dbReference type="PROSITE" id="PS00108">
    <property type="entry name" value="PROTEIN_KINASE_ST"/>
    <property type="match status" value="1"/>
</dbReference>
<dbReference type="InterPro" id="IPR000719">
    <property type="entry name" value="Prot_kinase_dom"/>
</dbReference>
<proteinExistence type="predicted"/>
<dbReference type="Gene3D" id="1.10.510.10">
    <property type="entry name" value="Transferase(Phosphotransferase) domain 1"/>
    <property type="match status" value="1"/>
</dbReference>
<feature type="binding site" evidence="7">
    <location>
        <position position="40"/>
    </location>
    <ligand>
        <name>ATP</name>
        <dbReference type="ChEBI" id="CHEBI:30616"/>
    </ligand>
</feature>
<dbReference type="EMBL" id="BAABHK010000006">
    <property type="protein sequence ID" value="GAA4628404.1"/>
    <property type="molecule type" value="Genomic_DNA"/>
</dbReference>
<dbReference type="PROSITE" id="PS50011">
    <property type="entry name" value="PROTEIN_KINASE_DOM"/>
    <property type="match status" value="1"/>
</dbReference>
<dbReference type="InterPro" id="IPR011009">
    <property type="entry name" value="Kinase-like_dom_sf"/>
</dbReference>
<evidence type="ECO:0000256" key="2">
    <source>
        <dbReference type="ARBA" id="ARBA00022527"/>
    </source>
</evidence>